<dbReference type="EMBL" id="LAZR01000306">
    <property type="protein sequence ID" value="KKN75642.1"/>
    <property type="molecule type" value="Genomic_DNA"/>
</dbReference>
<evidence type="ECO:0000313" key="1">
    <source>
        <dbReference type="EMBL" id="KKN75642.1"/>
    </source>
</evidence>
<sequence>MERYLDHGTIPRPKLLLMATKDTLNTLDSNPNQPDGVDTMTDDQITFVEEAITMGLVITRNKPSK</sequence>
<dbReference type="AlphaFoldDB" id="A0A0F9TL45"/>
<gene>
    <name evidence="1" type="ORF">LCGC14_0378800</name>
</gene>
<name>A0A0F9TL45_9ZZZZ</name>
<comment type="caution">
    <text evidence="1">The sequence shown here is derived from an EMBL/GenBank/DDBJ whole genome shotgun (WGS) entry which is preliminary data.</text>
</comment>
<proteinExistence type="predicted"/>
<protein>
    <submittedName>
        <fullName evidence="1">Uncharacterized protein</fullName>
    </submittedName>
</protein>
<organism evidence="1">
    <name type="scientific">marine sediment metagenome</name>
    <dbReference type="NCBI Taxonomy" id="412755"/>
    <lineage>
        <taxon>unclassified sequences</taxon>
        <taxon>metagenomes</taxon>
        <taxon>ecological metagenomes</taxon>
    </lineage>
</organism>
<accession>A0A0F9TL45</accession>
<reference evidence="1" key="1">
    <citation type="journal article" date="2015" name="Nature">
        <title>Complex archaea that bridge the gap between prokaryotes and eukaryotes.</title>
        <authorList>
            <person name="Spang A."/>
            <person name="Saw J.H."/>
            <person name="Jorgensen S.L."/>
            <person name="Zaremba-Niedzwiedzka K."/>
            <person name="Martijn J."/>
            <person name="Lind A.E."/>
            <person name="van Eijk R."/>
            <person name="Schleper C."/>
            <person name="Guy L."/>
            <person name="Ettema T.J."/>
        </authorList>
    </citation>
    <scope>NUCLEOTIDE SEQUENCE</scope>
</reference>